<dbReference type="InterPro" id="IPR055428">
    <property type="entry name" value="TRAPPC13_C"/>
</dbReference>
<dbReference type="GO" id="GO:1990072">
    <property type="term" value="C:TRAPPIII protein complex"/>
    <property type="evidence" value="ECO:0007669"/>
    <property type="project" value="TreeGrafter"/>
</dbReference>
<reference evidence="3" key="1">
    <citation type="submission" date="2022-08" db="EMBL/GenBank/DDBJ databases">
        <title>Novel sulphate-reducing endosymbionts in the free-living metamonad Anaeramoeba.</title>
        <authorList>
            <person name="Jerlstrom-Hultqvist J."/>
            <person name="Cepicka I."/>
            <person name="Gallot-Lavallee L."/>
            <person name="Salas-Leiva D."/>
            <person name="Curtis B.A."/>
            <person name="Zahonova K."/>
            <person name="Pipaliya S."/>
            <person name="Dacks J."/>
            <person name="Roger A.J."/>
        </authorList>
    </citation>
    <scope>NUCLEOTIDE SEQUENCE</scope>
    <source>
        <strain evidence="3">Busselton2</strain>
    </source>
</reference>
<dbReference type="PANTHER" id="PTHR13134:SF3">
    <property type="entry name" value="TRAFFICKING PROTEIN PARTICLE COMPLEX SUBUNIT 13"/>
    <property type="match status" value="1"/>
</dbReference>
<dbReference type="Pfam" id="PF23647">
    <property type="entry name" value="TRAPPC13_M"/>
    <property type="match status" value="1"/>
</dbReference>
<comment type="caution">
    <text evidence="3">The sequence shown here is derived from an EMBL/GenBank/DDBJ whole genome shotgun (WGS) entry which is preliminary data.</text>
</comment>
<name>A0AAV7ZFV1_9EUKA</name>
<organism evidence="3 4">
    <name type="scientific">Anaeramoeba flamelloides</name>
    <dbReference type="NCBI Taxonomy" id="1746091"/>
    <lineage>
        <taxon>Eukaryota</taxon>
        <taxon>Metamonada</taxon>
        <taxon>Anaeramoebidae</taxon>
        <taxon>Anaeramoeba</taxon>
    </lineage>
</organism>
<feature type="domain" description="Trafficking protein particle complex subunit 13 C-terminal" evidence="1">
    <location>
        <begin position="320"/>
        <end position="416"/>
    </location>
</feature>
<protein>
    <recommendedName>
        <fullName evidence="5">Trafficking protein particle complex subunit 13</fullName>
    </recommendedName>
</protein>
<dbReference type="EMBL" id="JANTQA010000032">
    <property type="protein sequence ID" value="KAJ3438880.1"/>
    <property type="molecule type" value="Genomic_DNA"/>
</dbReference>
<evidence type="ECO:0008006" key="5">
    <source>
        <dbReference type="Google" id="ProtNLM"/>
    </source>
</evidence>
<dbReference type="Pfam" id="PF23643">
    <property type="entry name" value="TRAPPC13_C"/>
    <property type="match status" value="1"/>
</dbReference>
<gene>
    <name evidence="3" type="ORF">M0812_14895</name>
</gene>
<evidence type="ECO:0000313" key="3">
    <source>
        <dbReference type="EMBL" id="KAJ3438880.1"/>
    </source>
</evidence>
<evidence type="ECO:0000259" key="2">
    <source>
        <dbReference type="Pfam" id="PF23647"/>
    </source>
</evidence>
<dbReference type="PANTHER" id="PTHR13134">
    <property type="entry name" value="TRAFFICKING PROTEIN PARTICLE COMPLEX SUBUNIT 13"/>
    <property type="match status" value="1"/>
</dbReference>
<dbReference type="InterPro" id="IPR010378">
    <property type="entry name" value="TRAPPC13"/>
</dbReference>
<dbReference type="InterPro" id="IPR055429">
    <property type="entry name" value="TRAPPC13_M"/>
</dbReference>
<proteinExistence type="predicted"/>
<accession>A0AAV7ZFV1</accession>
<dbReference type="AlphaFoldDB" id="A0AAV7ZFV1"/>
<evidence type="ECO:0000259" key="1">
    <source>
        <dbReference type="Pfam" id="PF23643"/>
    </source>
</evidence>
<evidence type="ECO:0000313" key="4">
    <source>
        <dbReference type="Proteomes" id="UP001146793"/>
    </source>
</evidence>
<sequence>MVALEKLYVFIYKNSEELYTILLHFSQKLISPLFFQEIPQVCQKQDILGSILPLTKPGAYQKIDQIAEGQMAQGFTDSMTLSIDNDHIMQYEYLSYYISVFNTEKKPMKNVGILVTQVFKKNSKILLNTMNNRTSKLFPNKHDDHIININTENVGKYRLNIEVTFSPEPEIEFTTSTQLDFIILNPIQLKTSTVIIDSSIFLEVQIKNRTKKVIFIKDIILEPTPCFKVHNCNTISSKKFDKEETFTGKVHLDFGDQRQYLYKLTPLEGLEEKAKHVTVIGNLSVVWRGRFGNTGKYKTNDLEITLPKRQEIEISIHGIPENIYLEEMFQVDCSIKNCSNDTLPLKLSFLYEQMHGIIINGKSGLDLGEVTPKTKITRKINLFPISSGIQEIRGIIVTNLKEKKKFLLTSPVKVVVMKNK</sequence>
<feature type="domain" description="Trafficking protein particle complex subunit 13 middle" evidence="2">
    <location>
        <begin position="198"/>
        <end position="307"/>
    </location>
</feature>
<dbReference type="Proteomes" id="UP001146793">
    <property type="component" value="Unassembled WGS sequence"/>
</dbReference>